<keyword evidence="4 6" id="KW-0804">Transcription</keyword>
<dbReference type="GO" id="GO:0005634">
    <property type="term" value="C:nucleus"/>
    <property type="evidence" value="ECO:0007669"/>
    <property type="project" value="UniProtKB-SubCell"/>
</dbReference>
<reference evidence="9" key="2">
    <citation type="submission" date="2025-08" db="UniProtKB">
        <authorList>
            <consortium name="Ensembl"/>
        </authorList>
    </citation>
    <scope>IDENTIFICATION</scope>
</reference>
<evidence type="ECO:0000256" key="7">
    <source>
        <dbReference type="SAM" id="MobiDB-lite"/>
    </source>
</evidence>
<reference evidence="9" key="1">
    <citation type="submission" date="2020-07" db="EMBL/GenBank/DDBJ databases">
        <title>A long reads based de novo assembly of the rainbow trout Arlee double haploid line genome.</title>
        <authorList>
            <person name="Gao G."/>
            <person name="Palti Y."/>
        </authorList>
    </citation>
    <scope>NUCLEOTIDE SEQUENCE [LARGE SCALE GENOMIC DNA]</scope>
</reference>
<comment type="subcellular location">
    <subcellularLocation>
        <location evidence="1 6">Nucleus</location>
    </subcellularLocation>
</comment>
<evidence type="ECO:0000313" key="9">
    <source>
        <dbReference type="Ensembl" id="ENSOMYP00000105206.2"/>
    </source>
</evidence>
<proteinExistence type="inferred from homology"/>
<keyword evidence="5 6" id="KW-0539">Nucleus</keyword>
<dbReference type="InterPro" id="IPR019542">
    <property type="entry name" value="Enhancer_polycomb-like_N"/>
</dbReference>
<feature type="domain" description="Enhancer of polycomb-like N-terminal" evidence="8">
    <location>
        <begin position="8"/>
        <end position="148"/>
    </location>
</feature>
<evidence type="ECO:0000256" key="2">
    <source>
        <dbReference type="ARBA" id="ARBA00008035"/>
    </source>
</evidence>
<dbReference type="PANTHER" id="PTHR14898">
    <property type="entry name" value="ENHANCER OF POLYCOMB"/>
    <property type="match status" value="1"/>
</dbReference>
<dbReference type="Ensembl" id="ENSOMYT00000114034.2">
    <property type="protein sequence ID" value="ENSOMYP00000105206.2"/>
    <property type="gene ID" value="ENSOMYG00000032289.2"/>
</dbReference>
<dbReference type="AlphaFoldDB" id="A0A8C7V3A0"/>
<accession>A0A8C7V3A0</accession>
<organism evidence="9 10">
    <name type="scientific">Oncorhynchus mykiss</name>
    <name type="common">Rainbow trout</name>
    <name type="synonym">Salmo gairdneri</name>
    <dbReference type="NCBI Taxonomy" id="8022"/>
    <lineage>
        <taxon>Eukaryota</taxon>
        <taxon>Metazoa</taxon>
        <taxon>Chordata</taxon>
        <taxon>Craniata</taxon>
        <taxon>Vertebrata</taxon>
        <taxon>Euteleostomi</taxon>
        <taxon>Actinopterygii</taxon>
        <taxon>Neopterygii</taxon>
        <taxon>Teleostei</taxon>
        <taxon>Protacanthopterygii</taxon>
        <taxon>Salmoniformes</taxon>
        <taxon>Salmonidae</taxon>
        <taxon>Salmoninae</taxon>
        <taxon>Oncorhynchus</taxon>
    </lineage>
</organism>
<gene>
    <name evidence="9" type="primary">LOC110490019</name>
</gene>
<feature type="region of interest" description="Disordered" evidence="7">
    <location>
        <begin position="451"/>
        <end position="505"/>
    </location>
</feature>
<dbReference type="Proteomes" id="UP000694395">
    <property type="component" value="Chromosome 15"/>
</dbReference>
<feature type="compositionally biased region" description="Polar residues" evidence="7">
    <location>
        <begin position="462"/>
        <end position="472"/>
    </location>
</feature>
<dbReference type="Pfam" id="PF10513">
    <property type="entry name" value="EPL1"/>
    <property type="match status" value="1"/>
</dbReference>
<comment type="similarity">
    <text evidence="2 6">Belongs to the enhancer of polycomb family.</text>
</comment>
<keyword evidence="3 6" id="KW-0805">Transcription regulation</keyword>
<sequence length="643" mass="73058">MSKLSFRARALDATKLLPVFRCEDLPDLHEYASINRAVPQMPTGMEKEEESEHHLQRAISAQQVYGEKRDNMVIPVPEAGSNIAYYESLYPGDFKMPKQLIHIQPFSLDTEQPDYDLDSEDEVFVNKLKKKMEITSLQFEDMIDRLEKGSGTQLVNLQEAKLLLKEDDELIKEVFDYWTRKRKSCKSSSLIPTVKQEKRDGSSTSDPYVAFRRRTEKMQTRKNRKNDEAGYEKMLKLRRDLSRAVTILEMIKRREKSKRELLHLTLEIVEKRNGMPDYGSEVMAEALAQRALVKPIYTIPIIPLSNSNQYRHQDHMDMKDYKTKVRDTGHKMYFFVHQPSKLEQLFSLCATLLKMNFSLSSSEAEEENDPDGCFVFRRKAGCQYYASRLDQSGNWPWVSPSEGGLGDPRFRYCLTSLTVPRRCVGLARRRTGRGGRLLLDRAHTDLDSIFHSLDSDPETEPLQDSSSTSSPLRNVEPASTSDVNTSDRTNTSNNNHHPSSSIPSLSSSVDLSEILLNIKSCRWRHFRPRTLSHHPLGGGDISRYRGFNRTTSSGHSKLLGSGINTRPCTGPGATPITGELVHCPVLEHSSLPKEVYASIQASDSLLESTEYFVSVTNYFALRNAGIGLAVHANLLLIPECKWD</sequence>
<dbReference type="GO" id="GO:0035267">
    <property type="term" value="C:NuA4 histone acetyltransferase complex"/>
    <property type="evidence" value="ECO:0007669"/>
    <property type="project" value="InterPro"/>
</dbReference>
<dbReference type="InterPro" id="IPR024943">
    <property type="entry name" value="Enhancer_polycomb"/>
</dbReference>
<evidence type="ECO:0000256" key="4">
    <source>
        <dbReference type="ARBA" id="ARBA00023163"/>
    </source>
</evidence>
<name>A0A8C7V3A0_ONCMY</name>
<evidence type="ECO:0000256" key="3">
    <source>
        <dbReference type="ARBA" id="ARBA00023015"/>
    </source>
</evidence>
<feature type="compositionally biased region" description="Low complexity" evidence="7">
    <location>
        <begin position="479"/>
        <end position="505"/>
    </location>
</feature>
<dbReference type="GeneTree" id="ENSGT00940000155003"/>
<evidence type="ECO:0000256" key="6">
    <source>
        <dbReference type="RuleBase" id="RU361124"/>
    </source>
</evidence>
<evidence type="ECO:0000259" key="8">
    <source>
        <dbReference type="Pfam" id="PF10513"/>
    </source>
</evidence>
<dbReference type="GO" id="GO:0006357">
    <property type="term" value="P:regulation of transcription by RNA polymerase II"/>
    <property type="evidence" value="ECO:0007669"/>
    <property type="project" value="InterPro"/>
</dbReference>
<evidence type="ECO:0000313" key="10">
    <source>
        <dbReference type="Proteomes" id="UP000694395"/>
    </source>
</evidence>
<protein>
    <recommendedName>
        <fullName evidence="6">Enhancer of polycomb homolog</fullName>
    </recommendedName>
</protein>
<keyword evidence="10" id="KW-1185">Reference proteome</keyword>
<evidence type="ECO:0000256" key="5">
    <source>
        <dbReference type="ARBA" id="ARBA00023242"/>
    </source>
</evidence>
<reference evidence="9" key="3">
    <citation type="submission" date="2025-09" db="UniProtKB">
        <authorList>
            <consortium name="Ensembl"/>
        </authorList>
    </citation>
    <scope>IDENTIFICATION</scope>
</reference>
<evidence type="ECO:0000256" key="1">
    <source>
        <dbReference type="ARBA" id="ARBA00004123"/>
    </source>
</evidence>